<dbReference type="Gene3D" id="3.20.20.140">
    <property type="entry name" value="Metal-dependent hydrolases"/>
    <property type="match status" value="1"/>
</dbReference>
<comment type="caution">
    <text evidence="3">The sequence shown here is derived from an EMBL/GenBank/DDBJ whole genome shotgun (WGS) entry which is preliminary data.</text>
</comment>
<dbReference type="EMBL" id="BAAATD010000001">
    <property type="protein sequence ID" value="GAA2572539.1"/>
    <property type="molecule type" value="Genomic_DNA"/>
</dbReference>
<dbReference type="InterPro" id="IPR050287">
    <property type="entry name" value="MTA/SAH_deaminase"/>
</dbReference>
<reference evidence="3 4" key="1">
    <citation type="journal article" date="2019" name="Int. J. Syst. Evol. Microbiol.">
        <title>The Global Catalogue of Microorganisms (GCM) 10K type strain sequencing project: providing services to taxonomists for standard genome sequencing and annotation.</title>
        <authorList>
            <consortium name="The Broad Institute Genomics Platform"/>
            <consortium name="The Broad Institute Genome Sequencing Center for Infectious Disease"/>
            <person name="Wu L."/>
            <person name="Ma J."/>
        </authorList>
    </citation>
    <scope>NUCLEOTIDE SEQUENCE [LARGE SCALE GENOMIC DNA]</scope>
    <source>
        <strain evidence="3 4">JCM 6833</strain>
    </source>
</reference>
<dbReference type="SUPFAM" id="SSF51338">
    <property type="entry name" value="Composite domain of metallo-dependent hydrolases"/>
    <property type="match status" value="1"/>
</dbReference>
<evidence type="ECO:0000256" key="1">
    <source>
        <dbReference type="ARBA" id="ARBA00022801"/>
    </source>
</evidence>
<gene>
    <name evidence="3" type="ORF">GCM10010411_00150</name>
</gene>
<dbReference type="PANTHER" id="PTHR43794:SF11">
    <property type="entry name" value="AMIDOHYDROLASE-RELATED DOMAIN-CONTAINING PROTEIN"/>
    <property type="match status" value="1"/>
</dbReference>
<dbReference type="Pfam" id="PF01979">
    <property type="entry name" value="Amidohydro_1"/>
    <property type="match status" value="1"/>
</dbReference>
<sequence length="451" mass="48161">MTVRIIENAYVVTVTGQEHPSGHIVIDGNMITAVGDGPAPAIAGAERIDARGCLATPGLVNTHHHLYQWASQGLAKDNTLFEWLVALYKPWSKMDAEVVRGAASAGLGWLLRSGTTTSTDHHYVFPSGRGDLFAAEIEAAAELGIRFHPCRGSMDRGQSDGGLPPDEVVEDLATILAETEAAIDRYHDDSFGSMLRIAVAPCSPFSVSRDLLVQSAELARAKGVRLHTHLCETLDEEEHCIEQFGMSPVDYMESLGWLGEDVWYAHAVHLQDADIKKMAATGTGAAHCPSSNARLGAGIARVTDMLAAGVPVGLGVDGAASAEMVPLAGEVRQAMYMQRARYGPTALTARQALAVGTIGGAKVLGRETEIGSLEPGKLADIALWRVDGFYAAIDDPVTAFAYGQTPPLARLIVNGRTVVRDDELVSVPQDEVARRGADAHRRLMKLAEEVL</sequence>
<dbReference type="InterPro" id="IPR011059">
    <property type="entry name" value="Metal-dep_hydrolase_composite"/>
</dbReference>
<evidence type="ECO:0000259" key="2">
    <source>
        <dbReference type="Pfam" id="PF01979"/>
    </source>
</evidence>
<feature type="domain" description="Amidohydrolase-related" evidence="2">
    <location>
        <begin position="55"/>
        <end position="418"/>
    </location>
</feature>
<proteinExistence type="predicted"/>
<dbReference type="SUPFAM" id="SSF51556">
    <property type="entry name" value="Metallo-dependent hydrolases"/>
    <property type="match status" value="1"/>
</dbReference>
<dbReference type="PANTHER" id="PTHR43794">
    <property type="entry name" value="AMINOHYDROLASE SSNA-RELATED"/>
    <property type="match status" value="1"/>
</dbReference>
<dbReference type="RefSeq" id="WP_344536454.1">
    <property type="nucleotide sequence ID" value="NZ_BAAATD010000001.1"/>
</dbReference>
<dbReference type="Gene3D" id="2.30.40.10">
    <property type="entry name" value="Urease, subunit C, domain 1"/>
    <property type="match status" value="1"/>
</dbReference>
<dbReference type="InterPro" id="IPR032466">
    <property type="entry name" value="Metal_Hydrolase"/>
</dbReference>
<dbReference type="CDD" id="cd01298">
    <property type="entry name" value="ATZ_TRZ_like"/>
    <property type="match status" value="1"/>
</dbReference>
<name>A0ABN3P9U0_9ACTN</name>
<dbReference type="Proteomes" id="UP001501509">
    <property type="component" value="Unassembled WGS sequence"/>
</dbReference>
<evidence type="ECO:0000313" key="3">
    <source>
        <dbReference type="EMBL" id="GAA2572539.1"/>
    </source>
</evidence>
<keyword evidence="4" id="KW-1185">Reference proteome</keyword>
<keyword evidence="1" id="KW-0378">Hydrolase</keyword>
<evidence type="ECO:0000313" key="4">
    <source>
        <dbReference type="Proteomes" id="UP001501509"/>
    </source>
</evidence>
<dbReference type="InterPro" id="IPR006680">
    <property type="entry name" value="Amidohydro-rel"/>
</dbReference>
<organism evidence="3 4">
    <name type="scientific">Actinomadura fulvescens</name>
    <dbReference type="NCBI Taxonomy" id="46160"/>
    <lineage>
        <taxon>Bacteria</taxon>
        <taxon>Bacillati</taxon>
        <taxon>Actinomycetota</taxon>
        <taxon>Actinomycetes</taxon>
        <taxon>Streptosporangiales</taxon>
        <taxon>Thermomonosporaceae</taxon>
        <taxon>Actinomadura</taxon>
    </lineage>
</organism>
<accession>A0ABN3P9U0</accession>
<dbReference type="NCBIfam" id="NF006055">
    <property type="entry name" value="PRK08203.1"/>
    <property type="match status" value="1"/>
</dbReference>
<protein>
    <submittedName>
        <fullName evidence="3">8-oxoguanine deaminase</fullName>
    </submittedName>
</protein>